<dbReference type="Proteomes" id="UP000693981">
    <property type="component" value="Unassembled WGS sequence"/>
</dbReference>
<dbReference type="AlphaFoldDB" id="A0A8T1WTU5"/>
<feature type="transmembrane region" description="Helical" evidence="6">
    <location>
        <begin position="461"/>
        <end position="482"/>
    </location>
</feature>
<keyword evidence="2 6" id="KW-0812">Transmembrane</keyword>
<keyword evidence="4 6" id="KW-0472">Membrane</keyword>
<evidence type="ECO:0000256" key="5">
    <source>
        <dbReference type="SAM" id="MobiDB-lite"/>
    </source>
</evidence>
<feature type="chain" id="PRO_5035798279" evidence="7">
    <location>
        <begin position="17"/>
        <end position="524"/>
    </location>
</feature>
<protein>
    <submittedName>
        <fullName evidence="9">Mucolipin-2</fullName>
    </submittedName>
</protein>
<dbReference type="InterPro" id="IPR039031">
    <property type="entry name" value="Mucolipin"/>
</dbReference>
<evidence type="ECO:0000256" key="4">
    <source>
        <dbReference type="ARBA" id="ARBA00023136"/>
    </source>
</evidence>
<accession>A0A8T1WTU5</accession>
<dbReference type="GO" id="GO:0072345">
    <property type="term" value="F:NAADP-sensitive calcium-release channel activity"/>
    <property type="evidence" value="ECO:0007669"/>
    <property type="project" value="TreeGrafter"/>
</dbReference>
<dbReference type="Pfam" id="PF08016">
    <property type="entry name" value="PKD_channel"/>
    <property type="match status" value="1"/>
</dbReference>
<comment type="subcellular location">
    <subcellularLocation>
        <location evidence="1">Membrane</location>
        <topology evidence="1">Multi-pass membrane protein</topology>
    </subcellularLocation>
</comment>
<evidence type="ECO:0000256" key="1">
    <source>
        <dbReference type="ARBA" id="ARBA00004141"/>
    </source>
</evidence>
<organism evidence="9 10">
    <name type="scientific">Phytophthora boehmeriae</name>
    <dbReference type="NCBI Taxonomy" id="109152"/>
    <lineage>
        <taxon>Eukaryota</taxon>
        <taxon>Sar</taxon>
        <taxon>Stramenopiles</taxon>
        <taxon>Oomycota</taxon>
        <taxon>Peronosporomycetes</taxon>
        <taxon>Peronosporales</taxon>
        <taxon>Peronosporaceae</taxon>
        <taxon>Phytophthora</taxon>
    </lineage>
</organism>
<feature type="transmembrane region" description="Helical" evidence="6">
    <location>
        <begin position="397"/>
        <end position="421"/>
    </location>
</feature>
<keyword evidence="3 6" id="KW-1133">Transmembrane helix</keyword>
<evidence type="ECO:0000256" key="3">
    <source>
        <dbReference type="ARBA" id="ARBA00022989"/>
    </source>
</evidence>
<feature type="transmembrane region" description="Helical" evidence="6">
    <location>
        <begin position="326"/>
        <end position="346"/>
    </location>
</feature>
<evidence type="ECO:0000256" key="2">
    <source>
        <dbReference type="ARBA" id="ARBA00022692"/>
    </source>
</evidence>
<evidence type="ECO:0000313" key="9">
    <source>
        <dbReference type="EMBL" id="KAG7395303.1"/>
    </source>
</evidence>
<dbReference type="FunFam" id="1.10.287.70:FF:000236">
    <property type="entry name" value="Uncharacterized protein"/>
    <property type="match status" value="1"/>
</dbReference>
<dbReference type="InterPro" id="IPR013122">
    <property type="entry name" value="PKD1_2_channel"/>
</dbReference>
<reference evidence="9" key="1">
    <citation type="submission" date="2021-02" db="EMBL/GenBank/DDBJ databases">
        <authorList>
            <person name="Palmer J.M."/>
        </authorList>
    </citation>
    <scope>NUCLEOTIDE SEQUENCE</scope>
    <source>
        <strain evidence="9">SCRP23</strain>
    </source>
</reference>
<keyword evidence="7" id="KW-0732">Signal</keyword>
<evidence type="ECO:0000256" key="6">
    <source>
        <dbReference type="SAM" id="Phobius"/>
    </source>
</evidence>
<comment type="caution">
    <text evidence="9">The sequence shown here is derived from an EMBL/GenBank/DDBJ whole genome shotgun (WGS) entry which is preliminary data.</text>
</comment>
<dbReference type="OrthoDB" id="263481at2759"/>
<gene>
    <name evidence="9" type="primary">MCOLN2_1</name>
    <name evidence="9" type="ORF">PHYBOEH_003970</name>
</gene>
<dbReference type="PANTHER" id="PTHR12127">
    <property type="entry name" value="MUCOLIPIN"/>
    <property type="match status" value="1"/>
</dbReference>
<feature type="region of interest" description="Disordered" evidence="5">
    <location>
        <begin position="504"/>
        <end position="524"/>
    </location>
</feature>
<name>A0A8T1WTU5_9STRA</name>
<dbReference type="PANTHER" id="PTHR12127:SF7">
    <property type="entry name" value="SD02261P"/>
    <property type="match status" value="1"/>
</dbReference>
<evidence type="ECO:0000256" key="7">
    <source>
        <dbReference type="SAM" id="SignalP"/>
    </source>
</evidence>
<feature type="transmembrane region" description="Helical" evidence="6">
    <location>
        <begin position="358"/>
        <end position="377"/>
    </location>
</feature>
<keyword evidence="10" id="KW-1185">Reference proteome</keyword>
<dbReference type="GO" id="GO:0016020">
    <property type="term" value="C:membrane"/>
    <property type="evidence" value="ECO:0007669"/>
    <property type="project" value="UniProtKB-SubCell"/>
</dbReference>
<feature type="domain" description="Polycystin cation channel PKD1/PKD2" evidence="8">
    <location>
        <begin position="360"/>
        <end position="486"/>
    </location>
</feature>
<evidence type="ECO:0000259" key="8">
    <source>
        <dbReference type="Pfam" id="PF08016"/>
    </source>
</evidence>
<dbReference type="EMBL" id="JAGDFL010000215">
    <property type="protein sequence ID" value="KAG7395303.1"/>
    <property type="molecule type" value="Genomic_DNA"/>
</dbReference>
<evidence type="ECO:0000313" key="10">
    <source>
        <dbReference type="Proteomes" id="UP000693981"/>
    </source>
</evidence>
<proteinExistence type="predicted"/>
<sequence>MTLLTLVRLVLHVSVALLVAVRSSQLGSALHPFQRALANDWIRLLFYVDTTRQVDDEAVLVTLPHFLLERQEEIAANVDDEFFSGGFAARASAMPVGALFTINETRQHVHGAVANYFHLGDVALDSYLIYGNDTALPPPLLTVRTDFGEDPVDHLYNITNTTSTKQWPAPLRLGTDSARRQETRRFFDELDAMELSFVVAMKHKKQQHVSEWETHREKYVVEESVCEWRVVMRYDLLNQGHLEVTMNYHLVHVQLLQDSQALEEEDDMPPIIFDTSAALNWITLLMICLYQVVELILKWPLGKGVAAHHPTTFRFSSRVFSLASDFWFWFTLFVNIVTAGCLLMTWRRAYRLSLNDTLCFTFAACCALQWGSLVRYLQVNARFHILGLTLRRGLPRVLQFLVGVLPIFVGFVLFGTVMFGAKVPRFQSASATATTLFSVANGDEIHDTFSDVAYTPWVGQIYVYSYMILFSYVVLMVCIGIIEDAFFSAVFPASWPTLDKSQEEEALQDPTAARGHRHRHQTGH</sequence>
<feature type="signal peptide" evidence="7">
    <location>
        <begin position="1"/>
        <end position="16"/>
    </location>
</feature>
<feature type="compositionally biased region" description="Basic residues" evidence="5">
    <location>
        <begin position="514"/>
        <end position="524"/>
    </location>
</feature>